<feature type="domain" description="HIT" evidence="4">
    <location>
        <begin position="5"/>
        <end position="111"/>
    </location>
</feature>
<name>V6LXI0_9EUKA</name>
<evidence type="ECO:0000313" key="5">
    <source>
        <dbReference type="EMBL" id="EST48426.1"/>
    </source>
</evidence>
<evidence type="ECO:0000313" key="6">
    <source>
        <dbReference type="EMBL" id="KAH0570270.1"/>
    </source>
</evidence>
<dbReference type="PROSITE" id="PS00892">
    <property type="entry name" value="HIT_1"/>
    <property type="match status" value="1"/>
</dbReference>
<proteinExistence type="predicted"/>
<feature type="short sequence motif" description="Histidine triad motif" evidence="2 3">
    <location>
        <begin position="96"/>
        <end position="100"/>
    </location>
</feature>
<evidence type="ECO:0000259" key="4">
    <source>
        <dbReference type="PROSITE" id="PS51084"/>
    </source>
</evidence>
<dbReference type="PANTHER" id="PTHR46648:SF1">
    <property type="entry name" value="ADENOSINE 5'-MONOPHOSPHORAMIDASE HNT1"/>
    <property type="match status" value="1"/>
</dbReference>
<dbReference type="GO" id="GO:0009117">
    <property type="term" value="P:nucleotide metabolic process"/>
    <property type="evidence" value="ECO:0007669"/>
    <property type="project" value="TreeGrafter"/>
</dbReference>
<accession>V6LXI0</accession>
<gene>
    <name evidence="5" type="ORF">SS50377_11374</name>
    <name evidence="6" type="ORF">SS50377_28245</name>
</gene>
<reference evidence="5 6" key="1">
    <citation type="journal article" date="2014" name="PLoS Genet.">
        <title>The Genome of Spironucleus salmonicida Highlights a Fish Pathogen Adapted to Fluctuating Environments.</title>
        <authorList>
            <person name="Xu F."/>
            <person name="Jerlstrom-Hultqvist J."/>
            <person name="Einarsson E."/>
            <person name="Astvaldsson A."/>
            <person name="Svard S.G."/>
            <person name="Andersson J.O."/>
        </authorList>
    </citation>
    <scope>NUCLEOTIDE SEQUENCE</scope>
    <source>
        <strain evidence="6">ATCC 50377</strain>
    </source>
</reference>
<dbReference type="OrthoDB" id="672793at2759"/>
<dbReference type="Pfam" id="PF01230">
    <property type="entry name" value="HIT"/>
    <property type="match status" value="1"/>
</dbReference>
<dbReference type="InterPro" id="IPR036265">
    <property type="entry name" value="HIT-like_sf"/>
</dbReference>
<dbReference type="PANTHER" id="PTHR46648">
    <property type="entry name" value="HIT FAMILY PROTEIN 1"/>
    <property type="match status" value="1"/>
</dbReference>
<dbReference type="GO" id="GO:0003824">
    <property type="term" value="F:catalytic activity"/>
    <property type="evidence" value="ECO:0007669"/>
    <property type="project" value="InterPro"/>
</dbReference>
<evidence type="ECO:0000256" key="1">
    <source>
        <dbReference type="PIRSR" id="PIRSR601310-1"/>
    </source>
</evidence>
<dbReference type="PRINTS" id="PR00332">
    <property type="entry name" value="HISTRIAD"/>
</dbReference>
<feature type="active site" description="Tele-AMP-histidine intermediate" evidence="1">
    <location>
        <position position="98"/>
    </location>
</feature>
<dbReference type="VEuPathDB" id="GiardiaDB:SS50377_28245"/>
<dbReference type="Proteomes" id="UP000018208">
    <property type="component" value="Unassembled WGS sequence"/>
</dbReference>
<dbReference type="AlphaFoldDB" id="V6LXI0"/>
<dbReference type="PROSITE" id="PS51084">
    <property type="entry name" value="HIT_2"/>
    <property type="match status" value="1"/>
</dbReference>
<organism evidence="5">
    <name type="scientific">Spironucleus salmonicida</name>
    <dbReference type="NCBI Taxonomy" id="348837"/>
    <lineage>
        <taxon>Eukaryota</taxon>
        <taxon>Metamonada</taxon>
        <taxon>Diplomonadida</taxon>
        <taxon>Hexamitidae</taxon>
        <taxon>Hexamitinae</taxon>
        <taxon>Spironucleus</taxon>
    </lineage>
</organism>
<dbReference type="InterPro" id="IPR001310">
    <property type="entry name" value="Histidine_triad_HIT"/>
</dbReference>
<evidence type="ECO:0000256" key="2">
    <source>
        <dbReference type="PIRSR" id="PIRSR601310-3"/>
    </source>
</evidence>
<dbReference type="EMBL" id="AUWU02000008">
    <property type="protein sequence ID" value="KAH0570270.1"/>
    <property type="molecule type" value="Genomic_DNA"/>
</dbReference>
<dbReference type="SUPFAM" id="SSF54197">
    <property type="entry name" value="HIT-like"/>
    <property type="match status" value="1"/>
</dbReference>
<reference evidence="6" key="2">
    <citation type="submission" date="2020-12" db="EMBL/GenBank/DDBJ databases">
        <title>New Spironucleus salmonicida genome in near-complete chromosomes.</title>
        <authorList>
            <person name="Xu F."/>
            <person name="Kurt Z."/>
            <person name="Jimenez-Gonzalez A."/>
            <person name="Astvaldsson A."/>
            <person name="Andersson J.O."/>
            <person name="Svard S.G."/>
        </authorList>
    </citation>
    <scope>NUCLEOTIDE SEQUENCE</scope>
    <source>
        <strain evidence="6">ATCC 50377</strain>
    </source>
</reference>
<dbReference type="Gene3D" id="3.30.428.10">
    <property type="entry name" value="HIT-like"/>
    <property type="match status" value="1"/>
</dbReference>
<sequence>MADCIFCKILDNIIPSRKIYEDTDVMVIMDAFPAANYHLLIIPKDHCIKFSELSDAKVQKLAIITRNMCQKLEKLGVDNYNILNNNGVVAGQVVHHVHIHIIPKFENQGVSCTFAKPSVDLDAIFLDLK</sequence>
<protein>
    <submittedName>
        <fullName evidence="5">Histidine triad (HIT) protein</fullName>
    </submittedName>
</protein>
<dbReference type="InterPro" id="IPR011146">
    <property type="entry name" value="HIT-like"/>
</dbReference>
<evidence type="ECO:0000313" key="7">
    <source>
        <dbReference type="Proteomes" id="UP000018208"/>
    </source>
</evidence>
<keyword evidence="7" id="KW-1185">Reference proteome</keyword>
<evidence type="ECO:0000256" key="3">
    <source>
        <dbReference type="PROSITE-ProRule" id="PRU00464"/>
    </source>
</evidence>
<dbReference type="EMBL" id="KI545985">
    <property type="protein sequence ID" value="EST48426.1"/>
    <property type="molecule type" value="Genomic_DNA"/>
</dbReference>
<dbReference type="InterPro" id="IPR019808">
    <property type="entry name" value="Histidine_triad_CS"/>
</dbReference>